<dbReference type="EMBL" id="CP036291">
    <property type="protein sequence ID" value="QDU87497.1"/>
    <property type="molecule type" value="Genomic_DNA"/>
</dbReference>
<dbReference type="PANTHER" id="PTHR43679">
    <property type="entry name" value="OCTANOYLTRANSFERASE LIPM-RELATED"/>
    <property type="match status" value="1"/>
</dbReference>
<sequence length="248" mass="26725">MSPTRLILDPPAGGVWNMSVDEALLERADLEGVATLRFYQWEAPTLSLGYFQAYAQRRAHAPSAQCPVVRRRSGGGAIVHDQELTYSVALPADRPLARRPLDLYCAVHRALVAVIGEQSGLACRVFGDSEPPPPGEPFLCFLRRSSGDVVASDCGAKLCGAAQRRRRGAVLQHGSILLGRSVAAPELAGLADLSGRAVDADRLRDPLIDRLTALLGGLEPATLGPAEQEAAARIADQRFADRDWTQRR</sequence>
<dbReference type="SUPFAM" id="SSF55681">
    <property type="entry name" value="Class II aaRS and biotin synthetases"/>
    <property type="match status" value="1"/>
</dbReference>
<keyword evidence="2" id="KW-0808">Transferase</keyword>
<dbReference type="AlphaFoldDB" id="A0A518D7N8"/>
<dbReference type="InterPro" id="IPR050664">
    <property type="entry name" value="Octanoyltrans_LipM/LipL"/>
</dbReference>
<organism evidence="2 3">
    <name type="scientific">Pirellulimonas nuda</name>
    <dbReference type="NCBI Taxonomy" id="2528009"/>
    <lineage>
        <taxon>Bacteria</taxon>
        <taxon>Pseudomonadati</taxon>
        <taxon>Planctomycetota</taxon>
        <taxon>Planctomycetia</taxon>
        <taxon>Pirellulales</taxon>
        <taxon>Lacipirellulaceae</taxon>
        <taxon>Pirellulimonas</taxon>
    </lineage>
</organism>
<dbReference type="GO" id="GO:0033819">
    <property type="term" value="F:lipoyl(octanoyl) transferase activity"/>
    <property type="evidence" value="ECO:0007669"/>
    <property type="project" value="UniProtKB-EC"/>
</dbReference>
<evidence type="ECO:0000259" key="1">
    <source>
        <dbReference type="PROSITE" id="PS51733"/>
    </source>
</evidence>
<dbReference type="InterPro" id="IPR004143">
    <property type="entry name" value="BPL_LPL_catalytic"/>
</dbReference>
<reference evidence="2 3" key="1">
    <citation type="submission" date="2019-02" db="EMBL/GenBank/DDBJ databases">
        <title>Deep-cultivation of Planctomycetes and their phenomic and genomic characterization uncovers novel biology.</title>
        <authorList>
            <person name="Wiegand S."/>
            <person name="Jogler M."/>
            <person name="Boedeker C."/>
            <person name="Pinto D."/>
            <person name="Vollmers J."/>
            <person name="Rivas-Marin E."/>
            <person name="Kohn T."/>
            <person name="Peeters S.H."/>
            <person name="Heuer A."/>
            <person name="Rast P."/>
            <person name="Oberbeckmann S."/>
            <person name="Bunk B."/>
            <person name="Jeske O."/>
            <person name="Meyerdierks A."/>
            <person name="Storesund J.E."/>
            <person name="Kallscheuer N."/>
            <person name="Luecker S."/>
            <person name="Lage O.M."/>
            <person name="Pohl T."/>
            <person name="Merkel B.J."/>
            <person name="Hornburger P."/>
            <person name="Mueller R.-W."/>
            <person name="Bruemmer F."/>
            <person name="Labrenz M."/>
            <person name="Spormann A.M."/>
            <person name="Op den Camp H."/>
            <person name="Overmann J."/>
            <person name="Amann R."/>
            <person name="Jetten M.S.M."/>
            <person name="Mascher T."/>
            <person name="Medema M.H."/>
            <person name="Devos D.P."/>
            <person name="Kaster A.-K."/>
            <person name="Ovreas L."/>
            <person name="Rohde M."/>
            <person name="Galperin M.Y."/>
            <person name="Jogler C."/>
        </authorList>
    </citation>
    <scope>NUCLEOTIDE SEQUENCE [LARGE SCALE GENOMIC DNA]</scope>
    <source>
        <strain evidence="2 3">Pla175</strain>
    </source>
</reference>
<dbReference type="PANTHER" id="PTHR43679:SF2">
    <property type="entry name" value="OCTANOYL-[GCVH]:PROTEIN N-OCTANOYLTRANSFERASE"/>
    <property type="match status" value="1"/>
</dbReference>
<dbReference type="EC" id="2.3.1.181" evidence="2"/>
<keyword evidence="3" id="KW-1185">Reference proteome</keyword>
<evidence type="ECO:0000313" key="3">
    <source>
        <dbReference type="Proteomes" id="UP000317429"/>
    </source>
</evidence>
<protein>
    <submittedName>
        <fullName evidence="2">Octanoyltransferase LipM</fullName>
        <ecNumber evidence="2">2.3.1.181</ecNumber>
    </submittedName>
</protein>
<dbReference type="KEGG" id="pnd:Pla175_08590"/>
<evidence type="ECO:0000313" key="2">
    <source>
        <dbReference type="EMBL" id="QDU87497.1"/>
    </source>
</evidence>
<dbReference type="PROSITE" id="PS51733">
    <property type="entry name" value="BPL_LPL_CATALYTIC"/>
    <property type="match status" value="1"/>
</dbReference>
<dbReference type="InterPro" id="IPR045864">
    <property type="entry name" value="aa-tRNA-synth_II/BPL/LPL"/>
</dbReference>
<keyword evidence="2" id="KW-0012">Acyltransferase</keyword>
<name>A0A518D7N8_9BACT</name>
<dbReference type="OrthoDB" id="9774653at2"/>
<feature type="domain" description="BPL/LPL catalytic" evidence="1">
    <location>
        <begin position="30"/>
        <end position="219"/>
    </location>
</feature>
<dbReference type="RefSeq" id="WP_145281459.1">
    <property type="nucleotide sequence ID" value="NZ_CP036291.1"/>
</dbReference>
<accession>A0A518D7N8</accession>
<dbReference type="Proteomes" id="UP000317429">
    <property type="component" value="Chromosome"/>
</dbReference>
<dbReference type="Pfam" id="PF21948">
    <property type="entry name" value="LplA-B_cat"/>
    <property type="match status" value="1"/>
</dbReference>
<gene>
    <name evidence="2" type="primary">lipM</name>
    <name evidence="2" type="ORF">Pla175_08590</name>
</gene>
<proteinExistence type="predicted"/>
<dbReference type="Gene3D" id="3.30.930.10">
    <property type="entry name" value="Bira Bifunctional Protein, Domain 2"/>
    <property type="match status" value="1"/>
</dbReference>